<reference evidence="1" key="1">
    <citation type="journal article" date="2014" name="Int. J. Syst. Evol. Microbiol.">
        <title>Complete genome sequence of Corynebacterium casei LMG S-19264T (=DSM 44701T), isolated from a smear-ripened cheese.</title>
        <authorList>
            <consortium name="US DOE Joint Genome Institute (JGI-PGF)"/>
            <person name="Walter F."/>
            <person name="Albersmeier A."/>
            <person name="Kalinowski J."/>
            <person name="Ruckert C."/>
        </authorList>
    </citation>
    <scope>NUCLEOTIDE SEQUENCE</scope>
    <source>
        <strain evidence="1">CGMCC 1.7086</strain>
    </source>
</reference>
<evidence type="ECO:0000313" key="1">
    <source>
        <dbReference type="EMBL" id="GGO63961.1"/>
    </source>
</evidence>
<dbReference type="PANTHER" id="PTHR35602:SF3">
    <property type="entry name" value="ESTERASE YQIA"/>
    <property type="match status" value="1"/>
</dbReference>
<dbReference type="RefSeq" id="WP_188689045.1">
    <property type="nucleotide sequence ID" value="NZ_BMLS01000001.1"/>
</dbReference>
<dbReference type="Proteomes" id="UP000606935">
    <property type="component" value="Unassembled WGS sequence"/>
</dbReference>
<dbReference type="Gene3D" id="3.40.50.1820">
    <property type="entry name" value="alpha/beta hydrolase"/>
    <property type="match status" value="1"/>
</dbReference>
<sequence>MTDNVLIYLHGFLSSPQSVKAQQMVEYMATQASGVILEVPQLACFPQAALAQAQDIARRHQGKRLTFVGSSMGGFLATHLVNEFGGRAVLINPAVDPHLLLADLLGEHQNPYTGERFELTQSHVEELKALAIGAVREPKALWVLLQQGDETLDYRLAEALYRDCHLTIEPGGSHAFDGFERYLAGISAFLIGQAEPAMTDLPGLPEAVIAPLATS</sequence>
<dbReference type="InterPro" id="IPR029058">
    <property type="entry name" value="AB_hydrolase_fold"/>
</dbReference>
<dbReference type="EMBL" id="BMLS01000001">
    <property type="protein sequence ID" value="GGO63961.1"/>
    <property type="molecule type" value="Genomic_DNA"/>
</dbReference>
<evidence type="ECO:0000313" key="2">
    <source>
        <dbReference type="Proteomes" id="UP000606935"/>
    </source>
</evidence>
<protein>
    <submittedName>
        <fullName evidence="1">Esterase YqiA</fullName>
    </submittedName>
</protein>
<reference evidence="1" key="2">
    <citation type="submission" date="2020-09" db="EMBL/GenBank/DDBJ databases">
        <authorList>
            <person name="Sun Q."/>
            <person name="Zhou Y."/>
        </authorList>
    </citation>
    <scope>NUCLEOTIDE SEQUENCE</scope>
    <source>
        <strain evidence="1">CGMCC 1.7086</strain>
    </source>
</reference>
<dbReference type="SUPFAM" id="SSF53474">
    <property type="entry name" value="alpha/beta-Hydrolases"/>
    <property type="match status" value="1"/>
</dbReference>
<organism evidence="1 2">
    <name type="scientific">Bowmanella pacifica</name>
    <dbReference type="NCBI Taxonomy" id="502051"/>
    <lineage>
        <taxon>Bacteria</taxon>
        <taxon>Pseudomonadati</taxon>
        <taxon>Pseudomonadota</taxon>
        <taxon>Gammaproteobacteria</taxon>
        <taxon>Alteromonadales</taxon>
        <taxon>Alteromonadaceae</taxon>
        <taxon>Bowmanella</taxon>
    </lineage>
</organism>
<comment type="caution">
    <text evidence="1">The sequence shown here is derived from an EMBL/GenBank/DDBJ whole genome shotgun (WGS) entry which is preliminary data.</text>
</comment>
<proteinExistence type="predicted"/>
<keyword evidence="2" id="KW-1185">Reference proteome</keyword>
<dbReference type="PANTHER" id="PTHR35602">
    <property type="entry name" value="ESTERASE YQIA-RELATED"/>
    <property type="match status" value="1"/>
</dbReference>
<accession>A0A917YS13</accession>
<dbReference type="InterPro" id="IPR008886">
    <property type="entry name" value="UPF0227/Esterase_YqiA"/>
</dbReference>
<gene>
    <name evidence="1" type="ORF">GCM10010982_02240</name>
</gene>
<dbReference type="Pfam" id="PF05728">
    <property type="entry name" value="UPF0227"/>
    <property type="match status" value="1"/>
</dbReference>
<dbReference type="AlphaFoldDB" id="A0A917YS13"/>
<name>A0A917YS13_9ALTE</name>